<evidence type="ECO:0000313" key="4">
    <source>
        <dbReference type="EMBL" id="GAA2229491.1"/>
    </source>
</evidence>
<dbReference type="Gene3D" id="3.40.50.1820">
    <property type="entry name" value="alpha/beta hydrolase"/>
    <property type="match status" value="1"/>
</dbReference>
<feature type="domain" description="AB hydrolase-1" evidence="3">
    <location>
        <begin position="29"/>
        <end position="258"/>
    </location>
</feature>
<accession>A0ABN3DF45</accession>
<keyword evidence="1 4" id="KW-0378">Hydrolase</keyword>
<organism evidence="4 5">
    <name type="scientific">Herbiconiux moechotypicola</name>
    <dbReference type="NCBI Taxonomy" id="637393"/>
    <lineage>
        <taxon>Bacteria</taxon>
        <taxon>Bacillati</taxon>
        <taxon>Actinomycetota</taxon>
        <taxon>Actinomycetes</taxon>
        <taxon>Micrococcales</taxon>
        <taxon>Microbacteriaceae</taxon>
        <taxon>Herbiconiux</taxon>
    </lineage>
</organism>
<evidence type="ECO:0000259" key="3">
    <source>
        <dbReference type="Pfam" id="PF12697"/>
    </source>
</evidence>
<gene>
    <name evidence="4" type="ORF">GCM10009851_12640</name>
</gene>
<feature type="region of interest" description="Disordered" evidence="2">
    <location>
        <begin position="1"/>
        <end position="21"/>
    </location>
</feature>
<keyword evidence="5" id="KW-1185">Reference proteome</keyword>
<evidence type="ECO:0000256" key="1">
    <source>
        <dbReference type="ARBA" id="ARBA00022801"/>
    </source>
</evidence>
<dbReference type="InterPro" id="IPR029058">
    <property type="entry name" value="AB_hydrolase_fold"/>
</dbReference>
<comment type="caution">
    <text evidence="4">The sequence shown here is derived from an EMBL/GenBank/DDBJ whole genome shotgun (WGS) entry which is preliminary data.</text>
</comment>
<evidence type="ECO:0000256" key="2">
    <source>
        <dbReference type="SAM" id="MobiDB-lite"/>
    </source>
</evidence>
<name>A0ABN3DF45_9MICO</name>
<dbReference type="PANTHER" id="PTHR43798:SF31">
    <property type="entry name" value="AB HYDROLASE SUPERFAMILY PROTEIN YCLE"/>
    <property type="match status" value="1"/>
</dbReference>
<dbReference type="GO" id="GO:0016787">
    <property type="term" value="F:hydrolase activity"/>
    <property type="evidence" value="ECO:0007669"/>
    <property type="project" value="UniProtKB-KW"/>
</dbReference>
<dbReference type="InterPro" id="IPR050266">
    <property type="entry name" value="AB_hydrolase_sf"/>
</dbReference>
<sequence length="270" mass="27876">MSRARRFGDSAAQPGARHREVAGAGSPTVVFEAGLGMSGVVWALVHPRVAEHTRAVVSDRRGIGRSADAVGPRTLDALAAELGTLLDELGGPFVLVGHSWGGPIARVAAAGRDDVRALVLVDPSDEHLDEYFTPATRRRMAIAGPVTRAAAALGLYRRASSMGDVLSPDARRRFRDENFGRRAARQLDAEVAHFLPGLAALRAHPPAVDAALTIVSGSGGAIEEAHARSVALAGGRLVVAEGAGHNVMLTDPDTVVDAVVAAVLAAPPAG</sequence>
<evidence type="ECO:0000313" key="5">
    <source>
        <dbReference type="Proteomes" id="UP001500929"/>
    </source>
</evidence>
<dbReference type="SUPFAM" id="SSF53474">
    <property type="entry name" value="alpha/beta-Hydrolases"/>
    <property type="match status" value="1"/>
</dbReference>
<dbReference type="EMBL" id="BAAAQY010000003">
    <property type="protein sequence ID" value="GAA2229491.1"/>
    <property type="molecule type" value="Genomic_DNA"/>
</dbReference>
<reference evidence="4 5" key="1">
    <citation type="journal article" date="2019" name="Int. J. Syst. Evol. Microbiol.">
        <title>The Global Catalogue of Microorganisms (GCM) 10K type strain sequencing project: providing services to taxonomists for standard genome sequencing and annotation.</title>
        <authorList>
            <consortium name="The Broad Institute Genomics Platform"/>
            <consortium name="The Broad Institute Genome Sequencing Center for Infectious Disease"/>
            <person name="Wu L."/>
            <person name="Ma J."/>
        </authorList>
    </citation>
    <scope>NUCLEOTIDE SEQUENCE [LARGE SCALE GENOMIC DNA]</scope>
    <source>
        <strain evidence="4 5">JCM 16117</strain>
    </source>
</reference>
<protein>
    <submittedName>
        <fullName evidence="4">Alpha/beta hydrolase</fullName>
    </submittedName>
</protein>
<dbReference type="Pfam" id="PF12697">
    <property type="entry name" value="Abhydrolase_6"/>
    <property type="match status" value="1"/>
</dbReference>
<proteinExistence type="predicted"/>
<dbReference type="PANTHER" id="PTHR43798">
    <property type="entry name" value="MONOACYLGLYCEROL LIPASE"/>
    <property type="match status" value="1"/>
</dbReference>
<dbReference type="Proteomes" id="UP001500929">
    <property type="component" value="Unassembled WGS sequence"/>
</dbReference>
<dbReference type="RefSeq" id="WP_259478769.1">
    <property type="nucleotide sequence ID" value="NZ_BAAAQY010000003.1"/>
</dbReference>
<dbReference type="InterPro" id="IPR000073">
    <property type="entry name" value="AB_hydrolase_1"/>
</dbReference>